<dbReference type="KEGG" id="acm:AciX9_4104"/>
<evidence type="ECO:0000259" key="2">
    <source>
        <dbReference type="Pfam" id="PF01408"/>
    </source>
</evidence>
<reference evidence="4" key="1">
    <citation type="submission" date="2011-01" db="EMBL/GenBank/DDBJ databases">
        <title>Complete sequence of plasmid1 of Acidobacterium sp. MP5ACTX9.</title>
        <authorList>
            <consortium name="US DOE Joint Genome Institute"/>
            <person name="Lucas S."/>
            <person name="Copeland A."/>
            <person name="Lapidus A."/>
            <person name="Cheng J.-F."/>
            <person name="Goodwin L."/>
            <person name="Pitluck S."/>
            <person name="Teshima H."/>
            <person name="Detter J.C."/>
            <person name="Han C."/>
            <person name="Tapia R."/>
            <person name="Land M."/>
            <person name="Hauser L."/>
            <person name="Kyrpides N."/>
            <person name="Ivanova N."/>
            <person name="Ovchinnikova G."/>
            <person name="Pagani I."/>
            <person name="Rawat S.R."/>
            <person name="Mannisto M."/>
            <person name="Haggblom M.M."/>
            <person name="Woyke T."/>
        </authorList>
    </citation>
    <scope>NUCLEOTIDE SEQUENCE [LARGE SCALE GENOMIC DNA]</scope>
    <source>
        <strain evidence="4">MP5ACTX9</strain>
        <plasmid evidence="4">Plasmid pACIX901</plasmid>
    </source>
</reference>
<dbReference type="Gene3D" id="3.40.50.720">
    <property type="entry name" value="NAD(P)-binding Rossmann-like Domain"/>
    <property type="match status" value="1"/>
</dbReference>
<evidence type="ECO:0000313" key="4">
    <source>
        <dbReference type="Proteomes" id="UP000000343"/>
    </source>
</evidence>
<keyword evidence="4" id="KW-1185">Reference proteome</keyword>
<feature type="domain" description="Gfo/Idh/MocA-like oxidoreductase N-terminal" evidence="2">
    <location>
        <begin position="46"/>
        <end position="172"/>
    </location>
</feature>
<dbReference type="GO" id="GO:0000166">
    <property type="term" value="F:nucleotide binding"/>
    <property type="evidence" value="ECO:0007669"/>
    <property type="project" value="InterPro"/>
</dbReference>
<organism evidence="4">
    <name type="scientific">Granulicella tundricola (strain ATCC BAA-1859 / DSM 23138 / MP5ACTX9)</name>
    <dbReference type="NCBI Taxonomy" id="1198114"/>
    <lineage>
        <taxon>Bacteria</taxon>
        <taxon>Pseudomonadati</taxon>
        <taxon>Acidobacteriota</taxon>
        <taxon>Terriglobia</taxon>
        <taxon>Terriglobales</taxon>
        <taxon>Acidobacteriaceae</taxon>
        <taxon>Granulicella</taxon>
    </lineage>
</organism>
<dbReference type="NCBIfam" id="TIGR01409">
    <property type="entry name" value="TAT_signal_seq"/>
    <property type="match status" value="1"/>
</dbReference>
<dbReference type="PANTHER" id="PTHR43818">
    <property type="entry name" value="BCDNA.GH03377"/>
    <property type="match status" value="1"/>
</dbReference>
<dbReference type="InterPro" id="IPR019546">
    <property type="entry name" value="TAT_signal_bac_arc"/>
</dbReference>
<name>E8X600_GRATM</name>
<dbReference type="Gene3D" id="3.30.360.10">
    <property type="entry name" value="Dihydrodipicolinate Reductase, domain 2"/>
    <property type="match status" value="1"/>
</dbReference>
<dbReference type="PROSITE" id="PS51318">
    <property type="entry name" value="TAT"/>
    <property type="match status" value="1"/>
</dbReference>
<dbReference type="PANTHER" id="PTHR43818:SF5">
    <property type="entry name" value="OXIDOREDUCTASE FAMILY PROTEIN"/>
    <property type="match status" value="1"/>
</dbReference>
<dbReference type="InterPro" id="IPR036291">
    <property type="entry name" value="NAD(P)-bd_dom_sf"/>
</dbReference>
<dbReference type="InterPro" id="IPR000683">
    <property type="entry name" value="Gfo/Idh/MocA-like_OxRdtase_N"/>
</dbReference>
<feature type="region of interest" description="Disordered" evidence="1">
    <location>
        <begin position="376"/>
        <end position="397"/>
    </location>
</feature>
<dbReference type="InterPro" id="IPR006311">
    <property type="entry name" value="TAT_signal"/>
</dbReference>
<dbReference type="AlphaFoldDB" id="E8X600"/>
<dbReference type="Proteomes" id="UP000000343">
    <property type="component" value="Plasmid pACIX901"/>
</dbReference>
<dbReference type="SUPFAM" id="SSF51735">
    <property type="entry name" value="NAD(P)-binding Rossmann-fold domains"/>
    <property type="match status" value="1"/>
</dbReference>
<protein>
    <submittedName>
        <fullName evidence="3">Oxidoreductase domain protein</fullName>
    </submittedName>
</protein>
<accession>E8X600</accession>
<dbReference type="SUPFAM" id="SSF55347">
    <property type="entry name" value="Glyceraldehyde-3-phosphate dehydrogenase-like, C-terminal domain"/>
    <property type="match status" value="1"/>
</dbReference>
<dbReference type="OrthoDB" id="103047at2"/>
<dbReference type="RefSeq" id="WP_013572796.1">
    <property type="nucleotide sequence ID" value="NC_015057.1"/>
</dbReference>
<gene>
    <name evidence="3" type="ordered locus">AciX9_4104</name>
</gene>
<evidence type="ECO:0000256" key="1">
    <source>
        <dbReference type="SAM" id="MobiDB-lite"/>
    </source>
</evidence>
<evidence type="ECO:0000313" key="3">
    <source>
        <dbReference type="EMBL" id="ADW70884.1"/>
    </source>
</evidence>
<geneLocation type="plasmid" evidence="3 4">
    <name>pACIX901</name>
</geneLocation>
<dbReference type="EMBL" id="CP002481">
    <property type="protein sequence ID" value="ADW70884.1"/>
    <property type="molecule type" value="Genomic_DNA"/>
</dbReference>
<dbReference type="Pfam" id="PF01408">
    <property type="entry name" value="GFO_IDH_MocA"/>
    <property type="match status" value="1"/>
</dbReference>
<proteinExistence type="predicted"/>
<dbReference type="HOGENOM" id="CLU_023194_24_0_0"/>
<keyword evidence="3" id="KW-0614">Plasmid</keyword>
<sequence>MDLKDTNLNTNRRDFLKTSSLLAAGATVSWNASSYAAIVGANDRVRTAIVGCGDRMKGALVPAFLSHAKELNFQFVAVSDIWNMRRDQGAAMLSEKTGNKVDSVRNNEELYARKDVDAVLIATADFQHAQHGIQAVNAGRDAYVEKPTAHTMPDARNFRAAVHKTGKIVQVGTQRRSTPGYQKAYEYINSGQFGDIVMVEMSWNVNQPGRWRRPDVVPLLKEQDTDWTRYQLDLPKVPFDARKYLEFRLFWPYSSGLPDQWLVHQIDTVHWFTGLPHPRSVVANGGIYAWKDGRVNWDTLTAVFDYGPLDDPTKGFQVVYSTRQTNSAGGVKELYYSTGGMLDMDKRTVTPNGGLTAKYAAEMKMEPKLLKSFSLDDHSEKVSTDANTGSGDPETGANMRNWMECVRSRKMPNASIEAGYSHSIALCMCIAAMQTGTRVTFDDKTQQVVAGGKHV</sequence>
<dbReference type="InterPro" id="IPR050463">
    <property type="entry name" value="Gfo/Idh/MocA_oxidrdct_glycsds"/>
</dbReference>